<dbReference type="Proteomes" id="UP000010523">
    <property type="component" value="Unassembled WGS sequence"/>
</dbReference>
<keyword evidence="3" id="KW-1185">Reference proteome</keyword>
<dbReference type="EMBL" id="AFEU01000003">
    <property type="protein sequence ID" value="EIJ79167.1"/>
    <property type="molecule type" value="Genomic_DNA"/>
</dbReference>
<evidence type="ECO:0000313" key="3">
    <source>
        <dbReference type="Proteomes" id="UP000010523"/>
    </source>
</evidence>
<protein>
    <submittedName>
        <fullName evidence="2">Uncharacterized protein</fullName>
    </submittedName>
</protein>
<name>I3DY46_BACMT</name>
<dbReference type="AlphaFoldDB" id="I3DY46"/>
<dbReference type="OrthoDB" id="2889342at2"/>
<gene>
    <name evidence="2" type="ORF">PB1_16459</name>
</gene>
<accession>I3DY46</accession>
<dbReference type="STRING" id="997296.PB1_16459"/>
<evidence type="ECO:0000256" key="1">
    <source>
        <dbReference type="SAM" id="Coils"/>
    </source>
</evidence>
<comment type="caution">
    <text evidence="2">The sequence shown here is derived from an EMBL/GenBank/DDBJ whole genome shotgun (WGS) entry which is preliminary data.</text>
</comment>
<proteinExistence type="predicted"/>
<feature type="coiled-coil region" evidence="1">
    <location>
        <begin position="37"/>
        <end position="67"/>
    </location>
</feature>
<organism evidence="2 3">
    <name type="scientific">Bacillus methanolicus PB1</name>
    <dbReference type="NCBI Taxonomy" id="997296"/>
    <lineage>
        <taxon>Bacteria</taxon>
        <taxon>Bacillati</taxon>
        <taxon>Bacillota</taxon>
        <taxon>Bacilli</taxon>
        <taxon>Bacillales</taxon>
        <taxon>Bacillaceae</taxon>
        <taxon>Bacillus</taxon>
    </lineage>
</organism>
<dbReference type="RefSeq" id="WP_004438660.1">
    <property type="nucleotide sequence ID" value="NZ_AFEU01000003.1"/>
</dbReference>
<dbReference type="PATRIC" id="fig|997296.3.peg.3465"/>
<keyword evidence="1" id="KW-0175">Coiled coil</keyword>
<evidence type="ECO:0000313" key="2">
    <source>
        <dbReference type="EMBL" id="EIJ79167.1"/>
    </source>
</evidence>
<sequence length="88" mass="10227">MNKDQFLPQDRPAAIAEYRAVWTCIGRIEESIMKGDLKEAELTIRDLSKSVRELERLAERKQNHEQLMTFVAELKEKGILVSTVVRVR</sequence>
<reference evidence="2 3" key="1">
    <citation type="journal article" date="2012" name="Appl. Environ. Microbiol.">
        <title>Genome Sequence of Thermotolerant Bacillus methanolicus: Features and Regulation Related to Methylotrophy and Production of L-Lysine and L-Glutamate from Methanol.</title>
        <authorList>
            <person name="Heggeset T.M."/>
            <person name="Krog A."/>
            <person name="Balzer S."/>
            <person name="Wentzel A."/>
            <person name="Ellingsen T.E."/>
            <person name="Brautaset T."/>
        </authorList>
    </citation>
    <scope>NUCLEOTIDE SEQUENCE [LARGE SCALE GENOMIC DNA]</scope>
    <source>
        <strain evidence="2 3">PB1</strain>
    </source>
</reference>